<dbReference type="InterPro" id="IPR001509">
    <property type="entry name" value="Epimerase_deHydtase"/>
</dbReference>
<reference evidence="2 3" key="1">
    <citation type="submission" date="2014-02" db="EMBL/GenBank/DDBJ databases">
        <title>Expanding our view of genomic diversity in Candidatus Accumulibacter clades.</title>
        <authorList>
            <person name="Skennerton C.T."/>
            <person name="Barr J.J."/>
            <person name="Slater F.R."/>
            <person name="Bond P.L."/>
            <person name="Tyson G.W."/>
        </authorList>
    </citation>
    <scope>NUCLEOTIDE SEQUENCE [LARGE SCALE GENOMIC DNA]</scope>
    <source>
        <strain evidence="3">BA-91</strain>
    </source>
</reference>
<protein>
    <submittedName>
        <fullName evidence="2">GDP-L-fucose synthase</fullName>
        <ecNumber evidence="2">1.1.1.271</ecNumber>
    </submittedName>
</protein>
<dbReference type="InterPro" id="IPR036291">
    <property type="entry name" value="NAD(P)-bd_dom_sf"/>
</dbReference>
<gene>
    <name evidence="2" type="primary">fcl_1</name>
    <name evidence="2" type="ORF">AW09_002312</name>
</gene>
<keyword evidence="2" id="KW-0560">Oxidoreductase</keyword>
<organism evidence="2 3">
    <name type="scientific">Candidatus Accumulibacter phosphatis</name>
    <dbReference type="NCBI Taxonomy" id="327160"/>
    <lineage>
        <taxon>Bacteria</taxon>
        <taxon>Pseudomonadati</taxon>
        <taxon>Pseudomonadota</taxon>
        <taxon>Betaproteobacteria</taxon>
        <taxon>Candidatus Accumulibacter</taxon>
    </lineage>
</organism>
<sequence length="191" mass="21281">MPTNLYGLGDHYDLQNSHVIPAMIRKLHLAKLAAARNWPAIEQDETRNGPIPQELKRQLHDTCTLQLEPCLTLWGTGTPMREFLYVDDMAEASVQVMNLAPATYQAHTRPMLSHINVGSGEELTIRQLAETVAHVIGYPGRIEFDPSQPDGTPRKLMDVSRLHALGCRAKVSLKEGLARAYTDFLAREADA</sequence>
<dbReference type="PANTHER" id="PTHR43238:SF1">
    <property type="entry name" value="GDP-L-FUCOSE SYNTHASE"/>
    <property type="match status" value="1"/>
</dbReference>
<evidence type="ECO:0000259" key="1">
    <source>
        <dbReference type="Pfam" id="PF01370"/>
    </source>
</evidence>
<dbReference type="PANTHER" id="PTHR43238">
    <property type="entry name" value="GDP-L-FUCOSE SYNTHASE"/>
    <property type="match status" value="1"/>
</dbReference>
<dbReference type="SUPFAM" id="SSF51735">
    <property type="entry name" value="NAD(P)-binding Rossmann-fold domains"/>
    <property type="match status" value="1"/>
</dbReference>
<name>A0A080LV47_9PROT</name>
<dbReference type="EMBL" id="JDVG02000379">
    <property type="protein sequence ID" value="KFB72507.1"/>
    <property type="molecule type" value="Genomic_DNA"/>
</dbReference>
<dbReference type="AlphaFoldDB" id="A0A080LV47"/>
<comment type="caution">
    <text evidence="2">The sequence shown here is derived from an EMBL/GenBank/DDBJ whole genome shotgun (WGS) entry which is preliminary data.</text>
</comment>
<dbReference type="Gene3D" id="3.90.25.10">
    <property type="entry name" value="UDP-galactose 4-epimerase, domain 1"/>
    <property type="match status" value="1"/>
</dbReference>
<dbReference type="Pfam" id="PF01370">
    <property type="entry name" value="Epimerase"/>
    <property type="match status" value="1"/>
</dbReference>
<dbReference type="EC" id="1.1.1.271" evidence="2"/>
<accession>A0A080LV47</accession>
<proteinExistence type="predicted"/>
<evidence type="ECO:0000313" key="2">
    <source>
        <dbReference type="EMBL" id="KFB72507.1"/>
    </source>
</evidence>
<dbReference type="GO" id="GO:0050577">
    <property type="term" value="F:GDP-L-fucose synthase activity"/>
    <property type="evidence" value="ECO:0007669"/>
    <property type="project" value="UniProtKB-EC"/>
</dbReference>
<feature type="domain" description="NAD-dependent epimerase/dehydratase" evidence="1">
    <location>
        <begin position="1"/>
        <end position="99"/>
    </location>
</feature>
<dbReference type="Proteomes" id="UP000020077">
    <property type="component" value="Unassembled WGS sequence"/>
</dbReference>
<dbReference type="Gene3D" id="3.40.50.720">
    <property type="entry name" value="NAD(P)-binding Rossmann-like Domain"/>
    <property type="match status" value="1"/>
</dbReference>
<evidence type="ECO:0000313" key="3">
    <source>
        <dbReference type="Proteomes" id="UP000020077"/>
    </source>
</evidence>